<sequence length="373" mass="43425">MVFFIISLTLAIASIIENRLLFNALFISIATYFSFNFCYGYDWMNYMEVYNNSLSDGYQPFFFTEPGLFWIMKFFSWLGFSFLQFLTVSFIFIYSSIYYFCNSLKSPTFAFFAIFSFFSIYILSEWFRQCLAICIVMIGLVFEKRGKGKAFPFLCILASFFHLFAIMLLPYHIITRKTGENTSRFIVVATVVATVIIYSIYYPTTLSFLPFIGEKITQYGTILVDKQMGIFEFIMSSKIIFVYALMFFTLFILKRKYADLSLSLCAIYMLFISRFSSVLIRVGFYFVPFLVINMDGFISGKGRGMRIQLTKIICIFLISLISTSYLFNPVFNEGASYNLNIFSTKGDIDFVIGKKCSIINKYYEVHTFNLQCR</sequence>
<name>A0ABU6JMX2_9GAMM</name>
<dbReference type="InterPro" id="IPR049458">
    <property type="entry name" value="EpsG-like"/>
</dbReference>
<accession>A0ABU6JMX2</accession>
<reference evidence="2 3" key="1">
    <citation type="journal article" date="2017" name="Int. J. Syst. Evol. Microbiol.">
        <title>Brenneria populi subsp. brevivirga subsp. nov. isolated from symptomatic bark of Populus x euramericana canker, and description of Brenneria populi subsp. populi subsp. nov.</title>
        <authorList>
            <person name="Zheng M.H."/>
            <person name="Piao C.G."/>
            <person name="Xue H."/>
            <person name="Guo M.W."/>
            <person name="Li Y."/>
        </authorList>
    </citation>
    <scope>NUCLEOTIDE SEQUENCE [LARGE SCALE GENOMIC DNA]</scope>
    <source>
        <strain evidence="2 3">D9-5</strain>
    </source>
</reference>
<dbReference type="RefSeq" id="WP_327617212.1">
    <property type="nucleotide sequence ID" value="NZ_JAYWTM010000004.1"/>
</dbReference>
<feature type="transmembrane region" description="Helical" evidence="1">
    <location>
        <begin position="233"/>
        <end position="253"/>
    </location>
</feature>
<keyword evidence="1" id="KW-0472">Membrane</keyword>
<evidence type="ECO:0000256" key="1">
    <source>
        <dbReference type="SAM" id="Phobius"/>
    </source>
</evidence>
<evidence type="ECO:0000313" key="3">
    <source>
        <dbReference type="Proteomes" id="UP001309705"/>
    </source>
</evidence>
<feature type="transmembrane region" description="Helical" evidence="1">
    <location>
        <begin position="150"/>
        <end position="173"/>
    </location>
</feature>
<evidence type="ECO:0000313" key="2">
    <source>
        <dbReference type="EMBL" id="MEC5342053.1"/>
    </source>
</evidence>
<organism evidence="2 3">
    <name type="scientific">Brenneria populi</name>
    <dbReference type="NCBI Taxonomy" id="1505588"/>
    <lineage>
        <taxon>Bacteria</taxon>
        <taxon>Pseudomonadati</taxon>
        <taxon>Pseudomonadota</taxon>
        <taxon>Gammaproteobacteria</taxon>
        <taxon>Enterobacterales</taxon>
        <taxon>Pectobacteriaceae</taxon>
        <taxon>Brenneria</taxon>
    </lineage>
</organism>
<proteinExistence type="predicted"/>
<dbReference type="Pfam" id="PF14897">
    <property type="entry name" value="EpsG"/>
    <property type="match status" value="1"/>
</dbReference>
<comment type="caution">
    <text evidence="2">The sequence shown here is derived from an EMBL/GenBank/DDBJ whole genome shotgun (WGS) entry which is preliminary data.</text>
</comment>
<feature type="transmembrane region" description="Helical" evidence="1">
    <location>
        <begin position="265"/>
        <end position="287"/>
    </location>
</feature>
<keyword evidence="3" id="KW-1185">Reference proteome</keyword>
<feature type="transmembrane region" description="Helical" evidence="1">
    <location>
        <begin position="185"/>
        <end position="202"/>
    </location>
</feature>
<keyword evidence="1" id="KW-1133">Transmembrane helix</keyword>
<dbReference type="Proteomes" id="UP001309705">
    <property type="component" value="Unassembled WGS sequence"/>
</dbReference>
<feature type="transmembrane region" description="Helical" evidence="1">
    <location>
        <begin position="20"/>
        <end position="44"/>
    </location>
</feature>
<dbReference type="EMBL" id="JAYWTM010000004">
    <property type="protein sequence ID" value="MEC5342053.1"/>
    <property type="molecule type" value="Genomic_DNA"/>
</dbReference>
<feature type="transmembrane region" description="Helical" evidence="1">
    <location>
        <begin position="109"/>
        <end position="138"/>
    </location>
</feature>
<protein>
    <submittedName>
        <fullName evidence="2">EpsG family protein</fullName>
    </submittedName>
</protein>
<keyword evidence="1" id="KW-0812">Transmembrane</keyword>
<feature type="transmembrane region" description="Helical" evidence="1">
    <location>
        <begin position="74"/>
        <end position="97"/>
    </location>
</feature>
<feature type="transmembrane region" description="Helical" evidence="1">
    <location>
        <begin position="307"/>
        <end position="327"/>
    </location>
</feature>
<gene>
    <name evidence="2" type="ORF">VSX58_05425</name>
</gene>